<feature type="compositionally biased region" description="Low complexity" evidence="1">
    <location>
        <begin position="1677"/>
        <end position="1696"/>
    </location>
</feature>
<feature type="compositionally biased region" description="Basic and acidic residues" evidence="1">
    <location>
        <begin position="190"/>
        <end position="202"/>
    </location>
</feature>
<feature type="region of interest" description="Disordered" evidence="1">
    <location>
        <begin position="1788"/>
        <end position="1810"/>
    </location>
</feature>
<feature type="compositionally biased region" description="Pro residues" evidence="1">
    <location>
        <begin position="695"/>
        <end position="706"/>
    </location>
</feature>
<feature type="compositionally biased region" description="Basic and acidic residues" evidence="1">
    <location>
        <begin position="7"/>
        <end position="21"/>
    </location>
</feature>
<feature type="compositionally biased region" description="Polar residues" evidence="1">
    <location>
        <begin position="1842"/>
        <end position="1853"/>
    </location>
</feature>
<feature type="region of interest" description="Disordered" evidence="1">
    <location>
        <begin position="1478"/>
        <end position="1498"/>
    </location>
</feature>
<feature type="region of interest" description="Disordered" evidence="1">
    <location>
        <begin position="1594"/>
        <end position="1696"/>
    </location>
</feature>
<feature type="region of interest" description="Disordered" evidence="1">
    <location>
        <begin position="1837"/>
        <end position="1857"/>
    </location>
</feature>
<feature type="compositionally biased region" description="Polar residues" evidence="1">
    <location>
        <begin position="1480"/>
        <end position="1498"/>
    </location>
</feature>
<feature type="region of interest" description="Disordered" evidence="1">
    <location>
        <begin position="1"/>
        <end position="25"/>
    </location>
</feature>
<feature type="region of interest" description="Disordered" evidence="1">
    <location>
        <begin position="1873"/>
        <end position="1892"/>
    </location>
</feature>
<feature type="region of interest" description="Disordered" evidence="1">
    <location>
        <begin position="773"/>
        <end position="856"/>
    </location>
</feature>
<reference evidence="2" key="1">
    <citation type="submission" date="2020-10" db="EMBL/GenBank/DDBJ databases">
        <authorList>
            <person name="Palmer J.M."/>
        </authorList>
    </citation>
    <scope>NUCLEOTIDE SEQUENCE</scope>
    <source>
        <strain evidence="2">UCD 2041</strain>
    </source>
</reference>
<evidence type="ECO:0000313" key="2">
    <source>
        <dbReference type="EMBL" id="QOU20517.1"/>
    </source>
</evidence>
<feature type="region of interest" description="Disordered" evidence="1">
    <location>
        <begin position="1040"/>
        <end position="1065"/>
    </location>
</feature>
<gene>
    <name evidence="2" type="ORF">BRETT_000226</name>
</gene>
<dbReference type="KEGG" id="bbrx:BRETT_000226"/>
<feature type="compositionally biased region" description="Acidic residues" evidence="1">
    <location>
        <begin position="1408"/>
        <end position="1419"/>
    </location>
</feature>
<feature type="region of interest" description="Disordered" evidence="1">
    <location>
        <begin position="1091"/>
        <end position="1118"/>
    </location>
</feature>
<feature type="compositionally biased region" description="Acidic residues" evidence="1">
    <location>
        <begin position="244"/>
        <end position="260"/>
    </location>
</feature>
<protein>
    <submittedName>
        <fullName evidence="2">Uncharacterized protein</fullName>
    </submittedName>
</protein>
<feature type="region of interest" description="Disordered" evidence="1">
    <location>
        <begin position="868"/>
        <end position="992"/>
    </location>
</feature>
<feature type="compositionally biased region" description="Basic and acidic residues" evidence="1">
    <location>
        <begin position="311"/>
        <end position="323"/>
    </location>
</feature>
<reference evidence="2" key="2">
    <citation type="journal article" name="BMC Genomics">
        <title>New genome assemblies reveal patterns of domestication and adaptation across Brettanomyces (Dekkera) species.</title>
        <authorList>
            <person name="Roach M.J."/>
            <person name="Borneman A.R."/>
        </authorList>
    </citation>
    <scope>NUCLEOTIDE SEQUENCE</scope>
    <source>
        <strain evidence="2">UCD 2041</strain>
    </source>
</reference>
<dbReference type="EMBL" id="CP063136">
    <property type="protein sequence ID" value="QOU20517.1"/>
    <property type="molecule type" value="Genomic_DNA"/>
</dbReference>
<feature type="compositionally biased region" description="Basic and acidic residues" evidence="1">
    <location>
        <begin position="1788"/>
        <end position="1808"/>
    </location>
</feature>
<dbReference type="OrthoDB" id="3997363at2759"/>
<feature type="region of interest" description="Disordered" evidence="1">
    <location>
        <begin position="1741"/>
        <end position="1776"/>
    </location>
</feature>
<dbReference type="Proteomes" id="UP000663131">
    <property type="component" value="Chromosome 8"/>
</dbReference>
<feature type="compositionally biased region" description="Polar residues" evidence="1">
    <location>
        <begin position="481"/>
        <end position="491"/>
    </location>
</feature>
<feature type="compositionally biased region" description="Basic and acidic residues" evidence="1">
    <location>
        <begin position="792"/>
        <end position="820"/>
    </location>
</feature>
<feature type="region of interest" description="Disordered" evidence="1">
    <location>
        <begin position="1130"/>
        <end position="1177"/>
    </location>
</feature>
<feature type="compositionally biased region" description="Polar residues" evidence="1">
    <location>
        <begin position="1367"/>
        <end position="1387"/>
    </location>
</feature>
<feature type="compositionally biased region" description="Polar residues" evidence="1">
    <location>
        <begin position="389"/>
        <end position="399"/>
    </location>
</feature>
<sequence length="1892" mass="209328">MSGISNNEKRKPSKDNKEKESLSVTPFLDKAKEELYGQKAIISEPFDNTLYYRNPEYWSTLARRANIHLTEFEEDSGSAGTLSLVTNDNHADGNIIKSSGNNDSKNRNVVINGSGVSSSDFQWYEKLKERYNNYVSSSKKEEKEFYENLDKEYRVEREKMLVIKEDETKMKKLSQFIKQLRLGKVLSEGANRHKSESVKEEDIPQTDAESLAQGIDEGEISKAVGEEKKDQQYSEIVNIHSSSEEENMSDINQTDDEQDDGTYSNDKEDNVADATSVNTPSEEESDELNNSGNCSEGGNRNYAYSEQEDNSENKTESGEPSREDSEEEDFEYLQNEESWPPRISVVPHEEVDEQHESRGSSNCPVSGTSEESRISDIDVSISESEADIGNSSDQANNDEGSSEESTRNSVVDSGIATERAYEIQLEEHSNESDGSLGESTSYGSEVADVNGNTMDNAIAIDSEDESDSVEQEENENFNENPKTNIQPEINSTFTDNNYADIIENANSTGDASTESYWMHIARLTQESENVPEIDDVHRRYAPEESENYDDDVINSDESEADKTGYIHVAPSDSESESEKDTTQRNLLNENQKVDANATFESSSLDPQLFETAVEDINTHLIDNSTTEQNANLGDEFESGQKHPDFEKLIIPENTKDKVSRTLDNQTAIESQKTASGASVKSVAIGDNDKPSTPEYVPPPLKIPTPQPAKLNPSLLDLLDQSITIHNKNSAGSVTENDEDVIVDEGTGKESSTRDTNVTLLPRKIWEDKAISPNNADSHMEENDTVEQTSEILYKDEVAKAPVSNDRKDLVGREKHGKESDALGNPNNLENHENTSEGSIGALSESSMIMSRTEEEDDTAYVTALYNETLATDSPEVIPANRTVYISNDSSDNGENDTSDASANESLIREEESEKSSVVKELQSTSLSNEESENGQEIVPDVEKDADEANVDQIGNTSGRLEEKVESNELHTSEAKKRSLENENDEEEEDSSLGIKIRRILSFGWLKSGSKLKKLKTVDQIVDGDSALYDKFSEQSKKTLAAQLDNRDSGSDGQKSISNSTEKPTAMKLIHAAESFANDAIMSSSSLDLLAGNDDANSVHKSAGTESVKSGEGSISEASADINIANAGKISGTIKDESIKGDLGDEAASSELNDINDNHSSDESNTKLGSQPALNSQKMEMNSVVAADTSFTDEDKNVKGESIDVLSDNTDDVAVDGDINKAGREEAENSFRKETKIQESLKSAASQIQSAWKGIKNFVSTSDELTGGDEIQINREEDIETHREEPEPEEAEIVEKESKKTVEKENVQDIMETNDISNETAVAWANNDGHNDEDNEKETLNNGDDDSKVTHDSSTLDNPLNEDDDTVIKNNIETHVSTENQGKLSNKVSGVESFKGESDETGKVKLTDTQEENNGEEDVPTLEVRSHELERADEKYGKEIVISNGSETKNETTVNKDHVTNFEKMKQGGLLSKIRTILSKGPSNNGGAVETSSNPQDSSDFLKLKVDEDLDDNEILAKSAPDLLDSKEQPLNDIETIVVQPESTKTDQTDKISGKDAVETIEVKPENKIPTPSIIDEEVPQTIVVHPEKNLETNLKEEFQSDSSRIQIVPSLPPASNSDIEENQEIRVRKRGRSVGRDSSVESSENKQRRLSDGRTDSVSRRTRSRSKSPRRRDLAYRGPSIRRASGGSGISTRSGRVLSYDSAQIETNDPSEGATLTPKQEAELPRGIRNLVEEAEYFIEEDSGKEDAKTSKSIPELSKDAIDTAKTSDSENLKPHLDFKGSYLVKQKEDDEERITTDDDHNKSKTDAEENIDTSIAARLKSNRLLRGRASKAAMATRANHLKQSSSITSENVGDTERRHRISFKNVVRKRRTRIRKRRTRAKGRNVRRRKL</sequence>
<feature type="compositionally biased region" description="Acidic residues" evidence="1">
    <location>
        <begin position="461"/>
        <end position="476"/>
    </location>
</feature>
<feature type="compositionally biased region" description="Polar residues" evidence="1">
    <location>
        <begin position="1165"/>
        <end position="1177"/>
    </location>
</feature>
<dbReference type="RefSeq" id="XP_041137010.1">
    <property type="nucleotide sequence ID" value="XM_041278796.1"/>
</dbReference>
<dbReference type="GeneID" id="64572151"/>
<feature type="compositionally biased region" description="Polar residues" evidence="1">
    <location>
        <begin position="1094"/>
        <end position="1107"/>
    </location>
</feature>
<name>A0A871R1P4_DEKBR</name>
<feature type="compositionally biased region" description="Basic and acidic residues" evidence="1">
    <location>
        <begin position="1757"/>
        <end position="1776"/>
    </location>
</feature>
<feature type="compositionally biased region" description="Basic and acidic residues" evidence="1">
    <location>
        <begin position="1543"/>
        <end position="1558"/>
    </location>
</feature>
<accession>A0A871R1P4</accession>
<feature type="region of interest" description="Disordered" evidence="1">
    <location>
        <begin position="540"/>
        <end position="582"/>
    </location>
</feature>
<feature type="compositionally biased region" description="Basic and acidic residues" evidence="1">
    <location>
        <begin position="1292"/>
        <end position="1306"/>
    </location>
</feature>
<feature type="compositionally biased region" description="Basic and acidic residues" evidence="1">
    <location>
        <begin position="1393"/>
        <end position="1407"/>
    </location>
</feature>
<feature type="compositionally biased region" description="Basic and acidic residues" evidence="1">
    <location>
        <begin position="1271"/>
        <end position="1284"/>
    </location>
</feature>
<feature type="region of interest" description="Disordered" evidence="1">
    <location>
        <begin position="1539"/>
        <end position="1558"/>
    </location>
</feature>
<feature type="compositionally biased region" description="Basic and acidic residues" evidence="1">
    <location>
        <begin position="906"/>
        <end position="917"/>
    </location>
</feature>
<feature type="compositionally biased region" description="Basic and acidic residues" evidence="1">
    <location>
        <begin position="1133"/>
        <end position="1142"/>
    </location>
</feature>
<feature type="compositionally biased region" description="Polar residues" evidence="1">
    <location>
        <begin position="1050"/>
        <end position="1062"/>
    </location>
</feature>
<evidence type="ECO:0000313" key="3">
    <source>
        <dbReference type="Proteomes" id="UP000663131"/>
    </source>
</evidence>
<organism evidence="2 3">
    <name type="scientific">Dekkera bruxellensis</name>
    <name type="common">Brettanomyces custersii</name>
    <dbReference type="NCBI Taxonomy" id="5007"/>
    <lineage>
        <taxon>Eukaryota</taxon>
        <taxon>Fungi</taxon>
        <taxon>Dikarya</taxon>
        <taxon>Ascomycota</taxon>
        <taxon>Saccharomycotina</taxon>
        <taxon>Pichiomycetes</taxon>
        <taxon>Pichiales</taxon>
        <taxon>Pichiaceae</taxon>
        <taxon>Brettanomyces</taxon>
    </lineage>
</organism>
<feature type="compositionally biased region" description="Acidic residues" evidence="1">
    <location>
        <begin position="543"/>
        <end position="559"/>
    </location>
</feature>
<feature type="compositionally biased region" description="Acidic residues" evidence="1">
    <location>
        <begin position="981"/>
        <end position="990"/>
    </location>
</feature>
<feature type="region of interest" description="Disordered" evidence="1">
    <location>
        <begin position="669"/>
        <end position="708"/>
    </location>
</feature>
<feature type="compositionally biased region" description="Basic and acidic residues" evidence="1">
    <location>
        <begin position="1634"/>
        <end position="1659"/>
    </location>
</feature>
<feature type="compositionally biased region" description="Polar residues" evidence="1">
    <location>
        <begin position="669"/>
        <end position="678"/>
    </location>
</feature>
<evidence type="ECO:0000256" key="1">
    <source>
        <dbReference type="SAM" id="MobiDB-lite"/>
    </source>
</evidence>
<feature type="compositionally biased region" description="Basic and acidic residues" evidence="1">
    <location>
        <begin position="1155"/>
        <end position="1164"/>
    </location>
</feature>
<proteinExistence type="predicted"/>
<feature type="compositionally biased region" description="Polar residues" evidence="1">
    <location>
        <begin position="359"/>
        <end position="368"/>
    </location>
</feature>
<feature type="region of interest" description="Disordered" evidence="1">
    <location>
        <begin position="729"/>
        <end position="753"/>
    </location>
</feature>
<feature type="compositionally biased region" description="Polar residues" evidence="1">
    <location>
        <begin position="288"/>
        <end position="304"/>
    </location>
</feature>
<feature type="compositionally biased region" description="Basic and acidic residues" evidence="1">
    <location>
        <begin position="959"/>
        <end position="980"/>
    </location>
</feature>
<feature type="compositionally biased region" description="Basic residues" evidence="1">
    <location>
        <begin position="1660"/>
        <end position="1670"/>
    </location>
</feature>
<feature type="region of interest" description="Disordered" evidence="1">
    <location>
        <begin position="188"/>
        <end position="491"/>
    </location>
</feature>
<feature type="compositionally biased region" description="Basic and acidic residues" evidence="1">
    <location>
        <begin position="419"/>
        <end position="431"/>
    </location>
</feature>
<feature type="region of interest" description="Disordered" evidence="1">
    <location>
        <begin position="1261"/>
        <end position="1420"/>
    </location>
</feature>